<sequence length="420" mass="46677">MACILFVHQNFPGQYKHLAPALAAQGHTVHALALHGQGHAPAGVTLHRYRLGRGSTKGLHPWVGDYETKVIRAEAAARAALALREQGLQPDLICVHPGWGESLLLREVWPQARQLHYVEFFYGAEGQDVGFDPEFAGVDFDTRCRLAIKNTNNRMNLALMDWGLSPTHWQRSTVPAPERGRISVIHDGVDTARLTPDPAARLQMADLDGQPVDLRRGDEVLTFVNRNLEPCRGYHVFMRALPDILAQRPQARVLIIGGDGVSYGAAPAEGSHKSRYLNEVAGRLDHNQARRRVHFLGRVPYDTYLQVMQLSRVHVYLTYPFVLSWSLLESMCLDTTVIASDTAPLHEVIQHGDTGWLVNFFDPAALADRVARSLADPTADAPLRQRARALVQARYDLHRVCLPQQLALVDQMLAGDIPPG</sequence>
<dbReference type="Pfam" id="PF12000">
    <property type="entry name" value="Glyco_trans_4_3"/>
    <property type="match status" value="1"/>
</dbReference>
<gene>
    <name evidence="4" type="ORF">G3A44_06555</name>
</gene>
<feature type="domain" description="Glycosyl transferase family 1" evidence="2">
    <location>
        <begin position="216"/>
        <end position="388"/>
    </location>
</feature>
<proteinExistence type="predicted"/>
<comment type="caution">
    <text evidence="4">The sequence shown here is derived from an EMBL/GenBank/DDBJ whole genome shotgun (WGS) entry which is preliminary data.</text>
</comment>
<dbReference type="RefSeq" id="WP_163456695.1">
    <property type="nucleotide sequence ID" value="NZ_JAAGOH010000005.1"/>
</dbReference>
<dbReference type="PANTHER" id="PTHR46401:SF2">
    <property type="entry name" value="GLYCOSYLTRANSFERASE WBBK-RELATED"/>
    <property type="match status" value="1"/>
</dbReference>
<dbReference type="InterPro" id="IPR022623">
    <property type="entry name" value="Glyco_trans_4"/>
</dbReference>
<dbReference type="Gene3D" id="3.40.50.2000">
    <property type="entry name" value="Glycogen Phosphorylase B"/>
    <property type="match status" value="2"/>
</dbReference>
<evidence type="ECO:0000259" key="2">
    <source>
        <dbReference type="Pfam" id="PF00534"/>
    </source>
</evidence>
<accession>A0A7C9PH24</accession>
<protein>
    <submittedName>
        <fullName evidence="4">Glycosyltransferase</fullName>
    </submittedName>
</protein>
<feature type="domain" description="Glycosyl transferase family 4" evidence="3">
    <location>
        <begin position="25"/>
        <end position="193"/>
    </location>
</feature>
<evidence type="ECO:0000313" key="4">
    <source>
        <dbReference type="EMBL" id="NDY90854.1"/>
    </source>
</evidence>
<evidence type="ECO:0000256" key="1">
    <source>
        <dbReference type="ARBA" id="ARBA00022679"/>
    </source>
</evidence>
<evidence type="ECO:0000259" key="3">
    <source>
        <dbReference type="Pfam" id="PF12000"/>
    </source>
</evidence>
<dbReference type="InterPro" id="IPR001296">
    <property type="entry name" value="Glyco_trans_1"/>
</dbReference>
<name>A0A7C9PH24_9BURK</name>
<dbReference type="GO" id="GO:0009103">
    <property type="term" value="P:lipopolysaccharide biosynthetic process"/>
    <property type="evidence" value="ECO:0007669"/>
    <property type="project" value="TreeGrafter"/>
</dbReference>
<dbReference type="SUPFAM" id="SSF53756">
    <property type="entry name" value="UDP-Glycosyltransferase/glycogen phosphorylase"/>
    <property type="match status" value="1"/>
</dbReference>
<keyword evidence="1 4" id="KW-0808">Transferase</keyword>
<dbReference type="PANTHER" id="PTHR46401">
    <property type="entry name" value="GLYCOSYLTRANSFERASE WBBK-RELATED"/>
    <property type="match status" value="1"/>
</dbReference>
<organism evidence="4 5">
    <name type="scientific">Ideonella livida</name>
    <dbReference type="NCBI Taxonomy" id="2707176"/>
    <lineage>
        <taxon>Bacteria</taxon>
        <taxon>Pseudomonadati</taxon>
        <taxon>Pseudomonadota</taxon>
        <taxon>Betaproteobacteria</taxon>
        <taxon>Burkholderiales</taxon>
        <taxon>Sphaerotilaceae</taxon>
        <taxon>Ideonella</taxon>
    </lineage>
</organism>
<reference evidence="4 5" key="1">
    <citation type="submission" date="2020-02" db="EMBL/GenBank/DDBJ databases">
        <title>Ideonella bacterium strain TBM-1.</title>
        <authorList>
            <person name="Chen W.-M."/>
        </authorList>
    </citation>
    <scope>NUCLEOTIDE SEQUENCE [LARGE SCALE GENOMIC DNA]</scope>
    <source>
        <strain evidence="4 5">TBM-1</strain>
    </source>
</reference>
<dbReference type="GO" id="GO:0016757">
    <property type="term" value="F:glycosyltransferase activity"/>
    <property type="evidence" value="ECO:0007669"/>
    <property type="project" value="InterPro"/>
</dbReference>
<dbReference type="Pfam" id="PF00534">
    <property type="entry name" value="Glycos_transf_1"/>
    <property type="match status" value="1"/>
</dbReference>
<evidence type="ECO:0000313" key="5">
    <source>
        <dbReference type="Proteomes" id="UP000484255"/>
    </source>
</evidence>
<dbReference type="Proteomes" id="UP000484255">
    <property type="component" value="Unassembled WGS sequence"/>
</dbReference>
<dbReference type="EMBL" id="JAAGOH010000005">
    <property type="protein sequence ID" value="NDY90854.1"/>
    <property type="molecule type" value="Genomic_DNA"/>
</dbReference>
<keyword evidence="5" id="KW-1185">Reference proteome</keyword>
<dbReference type="AlphaFoldDB" id="A0A7C9PH24"/>